<evidence type="ECO:0000256" key="1">
    <source>
        <dbReference type="SAM" id="MobiDB-lite"/>
    </source>
</evidence>
<accession>A0A839E1B3</accession>
<evidence type="ECO:0000313" key="2">
    <source>
        <dbReference type="EMBL" id="MBA8827594.1"/>
    </source>
</evidence>
<keyword evidence="3" id="KW-1185">Reference proteome</keyword>
<dbReference type="AlphaFoldDB" id="A0A839E1B3"/>
<comment type="caution">
    <text evidence="2">The sequence shown here is derived from an EMBL/GenBank/DDBJ whole genome shotgun (WGS) entry which is preliminary data.</text>
</comment>
<dbReference type="Proteomes" id="UP000569329">
    <property type="component" value="Unassembled WGS sequence"/>
</dbReference>
<protein>
    <submittedName>
        <fullName evidence="2">Uncharacterized protein</fullName>
    </submittedName>
</protein>
<dbReference type="RefSeq" id="WP_220480789.1">
    <property type="nucleotide sequence ID" value="NZ_JACGWZ010000008.1"/>
</dbReference>
<sequence>MIFLFLLPESGEMVGEYAGNNTLEEVIHMLSEVDSVSEAVRPEELTTEVDALLDPGEPDGVFRDSPRSAGAALLLASPPTPRPKRQD</sequence>
<reference evidence="2 3" key="1">
    <citation type="submission" date="2020-07" db="EMBL/GenBank/DDBJ databases">
        <title>Sequencing the genomes of 1000 actinobacteria strains.</title>
        <authorList>
            <person name="Klenk H.-P."/>
        </authorList>
    </citation>
    <scope>NUCLEOTIDE SEQUENCE [LARGE SCALE GENOMIC DNA]</scope>
    <source>
        <strain evidence="2 3">DSM 45975</strain>
    </source>
</reference>
<gene>
    <name evidence="2" type="ORF">FHX42_004990</name>
</gene>
<feature type="region of interest" description="Disordered" evidence="1">
    <location>
        <begin position="47"/>
        <end position="87"/>
    </location>
</feature>
<organism evidence="2 3">
    <name type="scientific">Halosaccharopolyspora lacisalsi</name>
    <dbReference type="NCBI Taxonomy" id="1000566"/>
    <lineage>
        <taxon>Bacteria</taxon>
        <taxon>Bacillati</taxon>
        <taxon>Actinomycetota</taxon>
        <taxon>Actinomycetes</taxon>
        <taxon>Pseudonocardiales</taxon>
        <taxon>Pseudonocardiaceae</taxon>
        <taxon>Halosaccharopolyspora</taxon>
    </lineage>
</organism>
<proteinExistence type="predicted"/>
<name>A0A839E1B3_9PSEU</name>
<dbReference type="EMBL" id="JACGWZ010000008">
    <property type="protein sequence ID" value="MBA8827594.1"/>
    <property type="molecule type" value="Genomic_DNA"/>
</dbReference>
<feature type="compositionally biased region" description="Low complexity" evidence="1">
    <location>
        <begin position="67"/>
        <end position="77"/>
    </location>
</feature>
<evidence type="ECO:0000313" key="3">
    <source>
        <dbReference type="Proteomes" id="UP000569329"/>
    </source>
</evidence>